<dbReference type="AlphaFoldDB" id="A0A3P8J8L5"/>
<protein>
    <submittedName>
        <fullName evidence="2">Uncharacterized protein</fullName>
    </submittedName>
</protein>
<keyword evidence="3" id="KW-1185">Reference proteome</keyword>
<gene>
    <name evidence="2" type="ORF">ECPE_LOCUS18380</name>
</gene>
<evidence type="ECO:0000256" key="1">
    <source>
        <dbReference type="SAM" id="MobiDB-lite"/>
    </source>
</evidence>
<evidence type="ECO:0000313" key="2">
    <source>
        <dbReference type="EMBL" id="VDP96235.1"/>
    </source>
</evidence>
<sequence length="154" mass="16602">MGLVTEMTSQCTDKVYSDDNDTTDDKTVPDLQDPELPPAKGNSSDQAVVEQESHTADKTITSAYKNVDTESVSCQLTDESKSQENSLTEDPVTEKRSSDDGFQMGISQCNVELNTNEAFAVNSDPEDSPAVVAVCSEKHPLAENSTDPCIAGEY</sequence>
<dbReference type="EMBL" id="UZAN01077925">
    <property type="protein sequence ID" value="VDP96235.1"/>
    <property type="molecule type" value="Genomic_DNA"/>
</dbReference>
<feature type="compositionally biased region" description="Polar residues" evidence="1">
    <location>
        <begin position="74"/>
        <end position="88"/>
    </location>
</feature>
<dbReference type="Proteomes" id="UP000272942">
    <property type="component" value="Unassembled WGS sequence"/>
</dbReference>
<name>A0A3P8J8L5_9TREM</name>
<evidence type="ECO:0000313" key="3">
    <source>
        <dbReference type="Proteomes" id="UP000272942"/>
    </source>
</evidence>
<feature type="compositionally biased region" description="Polar residues" evidence="1">
    <location>
        <begin position="1"/>
        <end position="12"/>
    </location>
</feature>
<accession>A0A3P8J8L5</accession>
<proteinExistence type="predicted"/>
<feature type="region of interest" description="Disordered" evidence="1">
    <location>
        <begin position="74"/>
        <end position="103"/>
    </location>
</feature>
<organism evidence="2 3">
    <name type="scientific">Echinostoma caproni</name>
    <dbReference type="NCBI Taxonomy" id="27848"/>
    <lineage>
        <taxon>Eukaryota</taxon>
        <taxon>Metazoa</taxon>
        <taxon>Spiralia</taxon>
        <taxon>Lophotrochozoa</taxon>
        <taxon>Platyhelminthes</taxon>
        <taxon>Trematoda</taxon>
        <taxon>Digenea</taxon>
        <taxon>Plagiorchiida</taxon>
        <taxon>Echinostomata</taxon>
        <taxon>Echinostomatoidea</taxon>
        <taxon>Echinostomatidae</taxon>
        <taxon>Echinostoma</taxon>
    </lineage>
</organism>
<reference evidence="2 3" key="1">
    <citation type="submission" date="2018-11" db="EMBL/GenBank/DDBJ databases">
        <authorList>
            <consortium name="Pathogen Informatics"/>
        </authorList>
    </citation>
    <scope>NUCLEOTIDE SEQUENCE [LARGE SCALE GENOMIC DNA]</scope>
    <source>
        <strain evidence="2 3">Egypt</strain>
    </source>
</reference>
<feature type="region of interest" description="Disordered" evidence="1">
    <location>
        <begin position="1"/>
        <end position="62"/>
    </location>
</feature>